<dbReference type="SUPFAM" id="SSF48452">
    <property type="entry name" value="TPR-like"/>
    <property type="match status" value="1"/>
</dbReference>
<dbReference type="Gene3D" id="1.10.260.40">
    <property type="entry name" value="lambda repressor-like DNA-binding domains"/>
    <property type="match status" value="1"/>
</dbReference>
<evidence type="ECO:0000313" key="4">
    <source>
        <dbReference type="Proteomes" id="UP000004217"/>
    </source>
</evidence>
<evidence type="ECO:0000313" key="3">
    <source>
        <dbReference type="EMBL" id="EGX59209.1"/>
    </source>
</evidence>
<dbReference type="PROSITE" id="PS50005">
    <property type="entry name" value="TPR"/>
    <property type="match status" value="1"/>
</dbReference>
<dbReference type="GO" id="GO:0003677">
    <property type="term" value="F:DNA binding"/>
    <property type="evidence" value="ECO:0007669"/>
    <property type="project" value="InterPro"/>
</dbReference>
<feature type="domain" description="HTH cro/C1-type" evidence="2">
    <location>
        <begin position="26"/>
        <end position="94"/>
    </location>
</feature>
<dbReference type="EMBL" id="AGBF01000035">
    <property type="protein sequence ID" value="EGX59209.1"/>
    <property type="molecule type" value="Genomic_DNA"/>
</dbReference>
<dbReference type="InterPro" id="IPR011990">
    <property type="entry name" value="TPR-like_helical_dom_sf"/>
</dbReference>
<dbReference type="PROSITE" id="PS50943">
    <property type="entry name" value="HTH_CROC1"/>
    <property type="match status" value="1"/>
</dbReference>
<dbReference type="Proteomes" id="UP000004217">
    <property type="component" value="Unassembled WGS sequence"/>
</dbReference>
<keyword evidence="4" id="KW-1185">Reference proteome</keyword>
<organism evidence="3 4">
    <name type="scientific">Streptomyces zinciresistens K42</name>
    <dbReference type="NCBI Taxonomy" id="700597"/>
    <lineage>
        <taxon>Bacteria</taxon>
        <taxon>Bacillati</taxon>
        <taxon>Actinomycetota</taxon>
        <taxon>Actinomycetes</taxon>
        <taxon>Kitasatosporales</taxon>
        <taxon>Streptomycetaceae</taxon>
        <taxon>Streptomyces</taxon>
    </lineage>
</organism>
<dbReference type="InterPro" id="IPR001387">
    <property type="entry name" value="Cro/C1-type_HTH"/>
</dbReference>
<dbReference type="SUPFAM" id="SSF47413">
    <property type="entry name" value="lambda repressor-like DNA-binding domains"/>
    <property type="match status" value="1"/>
</dbReference>
<dbReference type="InterPro" id="IPR010982">
    <property type="entry name" value="Lambda_DNA-bd_dom_sf"/>
</dbReference>
<dbReference type="InterPro" id="IPR019734">
    <property type="entry name" value="TPR_rpt"/>
</dbReference>
<accession>G2GBB3</accession>
<proteinExistence type="predicted"/>
<dbReference type="CDD" id="cd00093">
    <property type="entry name" value="HTH_XRE"/>
    <property type="match status" value="1"/>
</dbReference>
<protein>
    <recommendedName>
        <fullName evidence="2">HTH cro/C1-type domain-containing protein</fullName>
    </recommendedName>
</protein>
<keyword evidence="1" id="KW-0802">TPR repeat</keyword>
<gene>
    <name evidence="3" type="ORF">SZN_13936</name>
</gene>
<evidence type="ECO:0000256" key="1">
    <source>
        <dbReference type="PROSITE-ProRule" id="PRU00339"/>
    </source>
</evidence>
<reference evidence="3 4" key="1">
    <citation type="submission" date="2011-08" db="EMBL/GenBank/DDBJ databases">
        <authorList>
            <person name="Lin Y."/>
            <person name="Hao X."/>
            <person name="Johnstone L."/>
            <person name="Miller S.J."/>
            <person name="Wei G."/>
            <person name="Rensing C."/>
        </authorList>
    </citation>
    <scope>NUCLEOTIDE SEQUENCE [LARGE SCALE GENOMIC DNA]</scope>
    <source>
        <strain evidence="3 4">K42</strain>
    </source>
</reference>
<name>G2GBB3_9ACTN</name>
<dbReference type="PATRIC" id="fig|700597.3.peg.2732"/>
<dbReference type="Gene3D" id="1.25.40.10">
    <property type="entry name" value="Tetratricopeptide repeat domain"/>
    <property type="match status" value="1"/>
</dbReference>
<dbReference type="AlphaFoldDB" id="G2GBB3"/>
<sequence>MTELDSPMSAIAAEMRTQFGYRPREAWRHAHGWSLQEVADRLNDRSQQQDEAIAAETSAVSKWERWPVMSTQRRPTIPVLLALADVYGCGVEDLLDLQDRAELPAWELNVLNRMTPADVEPGGTELVKMAADESLTWARWAEITNVGAFSLAQLWGQTQLLASQYLQPDSNPIALFSRARELRAEAGRLLGGHQHPHQASELYMISGYLCSLLAWMSSDLGHAAEAETQSETAWLCAELARSDTLRAWVLSVRSKTAFWSGRLKDALQHARRGASYAPGGTVAVLLACQEADAWSQLGAVNEALAALTRAEAAREAVTDADDIGGLFACTPARQENYAAAAQLRIGRPNDALESADRALDLINAQPVRAYGTVAQIHISRAAAYLDLGEPDGAYEALQPVLTLSPDRRLAPVADRLTELGAGLGHLRGAGRAVVGLRAAIDEFGRDSASRRLAALSPGHSST</sequence>
<evidence type="ECO:0000259" key="2">
    <source>
        <dbReference type="PROSITE" id="PS50943"/>
    </source>
</evidence>
<comment type="caution">
    <text evidence="3">The sequence shown here is derived from an EMBL/GenBank/DDBJ whole genome shotgun (WGS) entry which is preliminary data.</text>
</comment>
<feature type="repeat" description="TPR" evidence="1">
    <location>
        <begin position="374"/>
        <end position="407"/>
    </location>
</feature>